<dbReference type="EMBL" id="OZ023719">
    <property type="protein sequence ID" value="CAK9868109.1"/>
    <property type="molecule type" value="Genomic_DNA"/>
</dbReference>
<name>A0ABP1B030_9BRYO</name>
<protein>
    <submittedName>
        <fullName evidence="1">Uncharacterized protein</fullName>
    </submittedName>
</protein>
<evidence type="ECO:0000313" key="1">
    <source>
        <dbReference type="EMBL" id="CAK9868109.1"/>
    </source>
</evidence>
<gene>
    <name evidence="1" type="ORF">CSSPJE1EN2_LOCUS11104</name>
</gene>
<sequence length="70" mass="8237">MAISLQQVTCRPFENDPRPELCHPYVTIIEEDTRSYHLCDIFVKQVFCIFELQGLKLSNQVLALIKILKW</sequence>
<keyword evidence="2" id="KW-1185">Reference proteome</keyword>
<proteinExistence type="predicted"/>
<accession>A0ABP1B030</accession>
<reference evidence="1" key="1">
    <citation type="submission" date="2024-03" db="EMBL/GenBank/DDBJ databases">
        <authorList>
            <consortium name="ELIXIR-Norway"/>
            <consortium name="Elixir Norway"/>
        </authorList>
    </citation>
    <scope>NUCLEOTIDE SEQUENCE</scope>
</reference>
<evidence type="ECO:0000313" key="2">
    <source>
        <dbReference type="Proteomes" id="UP001497522"/>
    </source>
</evidence>
<dbReference type="Proteomes" id="UP001497522">
    <property type="component" value="Chromosome 18"/>
</dbReference>
<organism evidence="1 2">
    <name type="scientific">Sphagnum jensenii</name>
    <dbReference type="NCBI Taxonomy" id="128206"/>
    <lineage>
        <taxon>Eukaryota</taxon>
        <taxon>Viridiplantae</taxon>
        <taxon>Streptophyta</taxon>
        <taxon>Embryophyta</taxon>
        <taxon>Bryophyta</taxon>
        <taxon>Sphagnophytina</taxon>
        <taxon>Sphagnopsida</taxon>
        <taxon>Sphagnales</taxon>
        <taxon>Sphagnaceae</taxon>
        <taxon>Sphagnum</taxon>
    </lineage>
</organism>